<organism evidence="4 5">
    <name type="scientific">Nonomuraea marmarensis</name>
    <dbReference type="NCBI Taxonomy" id="3351344"/>
    <lineage>
        <taxon>Bacteria</taxon>
        <taxon>Bacillati</taxon>
        <taxon>Actinomycetota</taxon>
        <taxon>Actinomycetes</taxon>
        <taxon>Streptosporangiales</taxon>
        <taxon>Streptosporangiaceae</taxon>
        <taxon>Nonomuraea</taxon>
    </lineage>
</organism>
<feature type="domain" description="DUF11" evidence="3">
    <location>
        <begin position="568"/>
        <end position="671"/>
    </location>
</feature>
<proteinExistence type="predicted"/>
<comment type="caution">
    <text evidence="4">The sequence shown here is derived from an EMBL/GenBank/DDBJ whole genome shotgun (WGS) entry which is preliminary data.</text>
</comment>
<dbReference type="Pfam" id="PF01345">
    <property type="entry name" value="DUF11"/>
    <property type="match status" value="2"/>
</dbReference>
<evidence type="ECO:0000256" key="2">
    <source>
        <dbReference type="SAM" id="SignalP"/>
    </source>
</evidence>
<feature type="chain" id="PRO_5045969981" description="DUF11 domain-containing protein" evidence="2">
    <location>
        <begin position="30"/>
        <end position="949"/>
    </location>
</feature>
<feature type="signal peptide" evidence="2">
    <location>
        <begin position="1"/>
        <end position="29"/>
    </location>
</feature>
<dbReference type="InterPro" id="IPR047589">
    <property type="entry name" value="DUF11_rpt"/>
</dbReference>
<feature type="domain" description="DUF11" evidence="3">
    <location>
        <begin position="681"/>
        <end position="785"/>
    </location>
</feature>
<dbReference type="Gene3D" id="2.60.40.10">
    <property type="entry name" value="Immunoglobulins"/>
    <property type="match status" value="1"/>
</dbReference>
<dbReference type="InterPro" id="IPR001434">
    <property type="entry name" value="OmcB-like_DUF11"/>
</dbReference>
<dbReference type="PANTHER" id="PTHR34819">
    <property type="entry name" value="LARGE CYSTEINE-RICH PERIPLASMIC PROTEIN OMCB"/>
    <property type="match status" value="1"/>
</dbReference>
<name>A0ABW7AN96_9ACTN</name>
<feature type="region of interest" description="Disordered" evidence="1">
    <location>
        <begin position="592"/>
        <end position="614"/>
    </location>
</feature>
<dbReference type="RefSeq" id="WP_393173103.1">
    <property type="nucleotide sequence ID" value="NZ_JBICRM010000031.1"/>
</dbReference>
<dbReference type="EMBL" id="JBICRM010000031">
    <property type="protein sequence ID" value="MFG1708874.1"/>
    <property type="molecule type" value="Genomic_DNA"/>
</dbReference>
<dbReference type="InterPro" id="IPR051172">
    <property type="entry name" value="Chlamydia_OmcB"/>
</dbReference>
<evidence type="ECO:0000256" key="1">
    <source>
        <dbReference type="SAM" id="MobiDB-lite"/>
    </source>
</evidence>
<feature type="compositionally biased region" description="Polar residues" evidence="1">
    <location>
        <begin position="592"/>
        <end position="609"/>
    </location>
</feature>
<reference evidence="4 5" key="1">
    <citation type="submission" date="2024-10" db="EMBL/GenBank/DDBJ databases">
        <authorList>
            <person name="Topkara A.R."/>
            <person name="Saygin H."/>
        </authorList>
    </citation>
    <scope>NUCLEOTIDE SEQUENCE [LARGE SCALE GENOMIC DNA]</scope>
    <source>
        <strain evidence="4 5">M3C6</strain>
    </source>
</reference>
<keyword evidence="5" id="KW-1185">Reference proteome</keyword>
<sequence>MQTKAAFRYAVALIVALAGMIVTSLPARAETTQPLTLRVLLVSCVADCRNHGLEGAGESAADFYAEITFDGFATYTTPRAPDDQVQVAPNWSLTKQIPTTKTEQKINVLIKDHDTTSPDDLADASPRPDDPYARFTVNLIHGTVTGDMTSSVQCIEGNGEPGGGLFGDDPKPSVQVCMEILPFPGLDTDGDGFTDLEEYRGLDFNGDNQVDLTLPGANAERRDLYVEVDWMQSEAPQPGVLTAVEGVFNGAPVINDQTHVTGIGLHLLPDEAVPDVTNLDFNGHPTGAQDDFDDLKLGHPEKACGSTGTGYFGTPQDRTSPLCDQILRFKRQHFRYAMFIHALNGLPDSSGMAELDERGSNDFVVSLGGFTTKLINTLGGKAVAEQATFLHELGHTLGLGHGGRMDNGDLDLKNCKPNYLSVMNYLYQFPDVDSTRPLDLAGPADVTDNLVENAGLDEIRDPALSGVGQRLIIHGVGGVGAHHRADDPIHWAGEDGSYARNASQDVNLIPAYGTECQVANANETLLSHEDWDRIVYDFTSSRYYAEGAHGQAIDELTARDLARVHSVDLATTKTADKTDASGGDTLTYTVKATNNSPNEATSVSLTDTPPSGAPITRSIAGLPTTETFTYQVPCTAADGSTLTNTIKITGVNGSGDPEVDATLQDNTATASTTIHAPVLTLSQTATPSVNPGDPITYTLTYRNTGSAQATGATLRQTLPTNLYYSQALDQGSGPRPATVTRNTDGTTTLTWPVGSLAQNATGTVTITARPSLLTPAGPLTAQAALSYGGQNGCTFTPAASQATTQITEPTPTRNPQLTTIWALRQDLRTPEVLARIQATDPRFDGADGSTPDGALSQSEATAVLTLPLLQPRTLQAELMATSLNLATRRINAGTQIRTITIERLGLHTVADAYRFTQATLALPVLPNAIRYTDNTLALTEINSNLAERY</sequence>
<evidence type="ECO:0000259" key="3">
    <source>
        <dbReference type="Pfam" id="PF01345"/>
    </source>
</evidence>
<dbReference type="InterPro" id="IPR024079">
    <property type="entry name" value="MetalloPept_cat_dom_sf"/>
</dbReference>
<evidence type="ECO:0000313" key="5">
    <source>
        <dbReference type="Proteomes" id="UP001603978"/>
    </source>
</evidence>
<keyword evidence="2" id="KW-0732">Signal</keyword>
<dbReference type="Proteomes" id="UP001603978">
    <property type="component" value="Unassembled WGS sequence"/>
</dbReference>
<evidence type="ECO:0000313" key="4">
    <source>
        <dbReference type="EMBL" id="MFG1708874.1"/>
    </source>
</evidence>
<dbReference type="Gene3D" id="3.40.390.10">
    <property type="entry name" value="Collagenase (Catalytic Domain)"/>
    <property type="match status" value="1"/>
</dbReference>
<accession>A0ABW7AN96</accession>
<gene>
    <name evidence="4" type="ORF">ACFLIM_37320</name>
</gene>
<dbReference type="NCBIfam" id="TIGR01451">
    <property type="entry name" value="B_ant_repeat"/>
    <property type="match status" value="2"/>
</dbReference>
<dbReference type="SUPFAM" id="SSF55486">
    <property type="entry name" value="Metalloproteases ('zincins'), catalytic domain"/>
    <property type="match status" value="1"/>
</dbReference>
<dbReference type="InterPro" id="IPR013783">
    <property type="entry name" value="Ig-like_fold"/>
</dbReference>
<protein>
    <recommendedName>
        <fullName evidence="3">DUF11 domain-containing protein</fullName>
    </recommendedName>
</protein>